<evidence type="ECO:0000313" key="1">
    <source>
        <dbReference type="EMBL" id="AMJ80856.1"/>
    </source>
</evidence>
<dbReference type="RefSeq" id="WP_015068678.1">
    <property type="nucleotide sequence ID" value="NZ_CAKMLI010000003.1"/>
</dbReference>
<dbReference type="EMBL" id="CP013929">
    <property type="protein sequence ID" value="AMJ80856.1"/>
    <property type="molecule type" value="Genomic_DNA"/>
</dbReference>
<dbReference type="Pfam" id="PF09904">
    <property type="entry name" value="HTH_43"/>
    <property type="match status" value="1"/>
</dbReference>
<name>A0AAC9AER7_9ALTE</name>
<dbReference type="AlphaFoldDB" id="A0AAC9AER7"/>
<dbReference type="InterPro" id="IPR036388">
    <property type="entry name" value="WH-like_DNA-bd_sf"/>
</dbReference>
<reference evidence="1 2" key="1">
    <citation type="submission" date="2015-12" db="EMBL/GenBank/DDBJ databases">
        <title>Intraspecies pangenome expansion in the marine bacterium Alteromonas.</title>
        <authorList>
            <person name="Lopez-Perez M."/>
            <person name="Rodriguez-Valera F."/>
        </authorList>
    </citation>
    <scope>NUCLEOTIDE SEQUENCE [LARGE SCALE GENOMIC DNA]</scope>
    <source>
        <strain evidence="1 2">UM8</strain>
        <plasmid evidence="1 2">pAMEDUM8_300</plasmid>
    </source>
</reference>
<proteinExistence type="predicted"/>
<keyword evidence="1" id="KW-0614">Plasmid</keyword>
<organism evidence="1 2">
    <name type="scientific">Alteromonas mediterranea</name>
    <dbReference type="NCBI Taxonomy" id="314275"/>
    <lineage>
        <taxon>Bacteria</taxon>
        <taxon>Pseudomonadati</taxon>
        <taxon>Pseudomonadota</taxon>
        <taxon>Gammaproteobacteria</taxon>
        <taxon>Alteromonadales</taxon>
        <taxon>Alteromonadaceae</taxon>
        <taxon>Alteromonas/Salinimonas group</taxon>
        <taxon>Alteromonas</taxon>
    </lineage>
</organism>
<geneLocation type="plasmid" evidence="1 2">
    <name>pAMEDUM8_300</name>
</geneLocation>
<dbReference type="InterPro" id="IPR017162">
    <property type="entry name" value="UCP037266"/>
</dbReference>
<protein>
    <submittedName>
        <fullName evidence="1">Uncharacterized protein</fullName>
    </submittedName>
</protein>
<evidence type="ECO:0000313" key="2">
    <source>
        <dbReference type="Proteomes" id="UP000061468"/>
    </source>
</evidence>
<gene>
    <name evidence="1" type="ORF">AV942_20985</name>
</gene>
<accession>A0AAC9AER7</accession>
<dbReference type="Gene3D" id="1.10.10.10">
    <property type="entry name" value="Winged helix-like DNA-binding domain superfamily/Winged helix DNA-binding domain"/>
    <property type="match status" value="1"/>
</dbReference>
<dbReference type="Proteomes" id="UP000061468">
    <property type="component" value="Plasmid pAMEDUM8_300"/>
</dbReference>
<sequence length="95" mass="10704">MTDGYSKTKTSYYRRLYVAFLIDSGTNTVQGLLDATEMPKRTLQDTLKALSDLDIVIESRGGTKSASYKVQSWGAIDKNWIENNLQHVKGVLQYP</sequence>